<protein>
    <recommendedName>
        <fullName evidence="1">VQ domain-containing protein</fullName>
    </recommendedName>
</protein>
<dbReference type="InParanoid" id="A0A059BN50"/>
<evidence type="ECO:0000313" key="2">
    <source>
        <dbReference type="EMBL" id="KCW67662.1"/>
    </source>
</evidence>
<sequence length="109" mass="12304">MSGRGENAKPVKVVIINTEYVKTDAASFKSVVQKLTGKDSTVALSPKSADNLFHNSFEGCRQRATPERSRIEPVQQANASLCRDESFNRWMKEMPPPDELHQLWPWAES</sequence>
<dbReference type="AlphaFoldDB" id="A0A059BN50"/>
<dbReference type="EMBL" id="KK198758">
    <property type="protein sequence ID" value="KCW67662.1"/>
    <property type="molecule type" value="Genomic_DNA"/>
</dbReference>
<name>A0A059BN50_EUCGR</name>
<dbReference type="Pfam" id="PF05678">
    <property type="entry name" value="VQ"/>
    <property type="match status" value="1"/>
</dbReference>
<dbReference type="OMA" id="MEELLCW"/>
<gene>
    <name evidence="2" type="ORF">EUGRSUZ_F01407</name>
</gene>
<feature type="domain" description="VQ" evidence="1">
    <location>
        <begin position="15"/>
        <end position="41"/>
    </location>
</feature>
<dbReference type="PANTHER" id="PTHR34777:SF1">
    <property type="entry name" value="VQ MOTIF-CONTAINING PROTEIN 10"/>
    <property type="match status" value="1"/>
</dbReference>
<dbReference type="FunCoup" id="A0A059BN50">
    <property type="interactions" value="204"/>
</dbReference>
<dbReference type="InterPro" id="IPR008889">
    <property type="entry name" value="VQ"/>
</dbReference>
<dbReference type="OrthoDB" id="691083at2759"/>
<dbReference type="InterPro" id="IPR039608">
    <property type="entry name" value="VQ_1/10"/>
</dbReference>
<proteinExistence type="predicted"/>
<dbReference type="PANTHER" id="PTHR34777">
    <property type="entry name" value="VQ MOTIF-CONTAINING PROTEIN 10"/>
    <property type="match status" value="1"/>
</dbReference>
<reference evidence="2" key="1">
    <citation type="submission" date="2013-07" db="EMBL/GenBank/DDBJ databases">
        <title>The genome of Eucalyptus grandis.</title>
        <authorList>
            <person name="Schmutz J."/>
            <person name="Hayes R."/>
            <person name="Myburg A."/>
            <person name="Tuskan G."/>
            <person name="Grattapaglia D."/>
            <person name="Rokhsar D.S."/>
        </authorList>
    </citation>
    <scope>NUCLEOTIDE SEQUENCE</scope>
    <source>
        <tissue evidence="2">Leaf extractions</tissue>
    </source>
</reference>
<dbReference type="KEGG" id="egr:104448636"/>
<dbReference type="Gramene" id="KCW67662">
    <property type="protein sequence ID" value="KCW67662"/>
    <property type="gene ID" value="EUGRSUZ_F01407"/>
</dbReference>
<organism evidence="2">
    <name type="scientific">Eucalyptus grandis</name>
    <name type="common">Flooded gum</name>
    <dbReference type="NCBI Taxonomy" id="71139"/>
    <lineage>
        <taxon>Eukaryota</taxon>
        <taxon>Viridiplantae</taxon>
        <taxon>Streptophyta</taxon>
        <taxon>Embryophyta</taxon>
        <taxon>Tracheophyta</taxon>
        <taxon>Spermatophyta</taxon>
        <taxon>Magnoliopsida</taxon>
        <taxon>eudicotyledons</taxon>
        <taxon>Gunneridae</taxon>
        <taxon>Pentapetalae</taxon>
        <taxon>rosids</taxon>
        <taxon>malvids</taxon>
        <taxon>Myrtales</taxon>
        <taxon>Myrtaceae</taxon>
        <taxon>Myrtoideae</taxon>
        <taxon>Eucalypteae</taxon>
        <taxon>Eucalyptus</taxon>
    </lineage>
</organism>
<evidence type="ECO:0000259" key="1">
    <source>
        <dbReference type="Pfam" id="PF05678"/>
    </source>
</evidence>
<accession>A0A059BN50</accession>